<dbReference type="PANTHER" id="PTHR43884">
    <property type="entry name" value="ACYL-COA DEHYDROGENASE"/>
    <property type="match status" value="1"/>
</dbReference>
<dbReference type="InterPro" id="IPR013786">
    <property type="entry name" value="AcylCoA_DH/ox_N"/>
</dbReference>
<dbReference type="RefSeq" id="WP_254572895.1">
    <property type="nucleotide sequence ID" value="NZ_CP098502.1"/>
</dbReference>
<keyword evidence="3" id="KW-1185">Reference proteome</keyword>
<evidence type="ECO:0000259" key="1">
    <source>
        <dbReference type="Pfam" id="PF02771"/>
    </source>
</evidence>
<dbReference type="PANTHER" id="PTHR43884:SF12">
    <property type="entry name" value="ISOVALERYL-COA DEHYDROGENASE, MITOCHONDRIAL-RELATED"/>
    <property type="match status" value="1"/>
</dbReference>
<evidence type="ECO:0000313" key="3">
    <source>
        <dbReference type="Proteomes" id="UP001056035"/>
    </source>
</evidence>
<dbReference type="InterPro" id="IPR009100">
    <property type="entry name" value="AcylCoA_DH/oxidase_NM_dom_sf"/>
</dbReference>
<dbReference type="Gene3D" id="1.10.540.10">
    <property type="entry name" value="Acyl-CoA dehydrogenase/oxidase, N-terminal domain"/>
    <property type="match status" value="1"/>
</dbReference>
<feature type="domain" description="Acyl-CoA dehydrogenase/oxidase N-terminal" evidence="1">
    <location>
        <begin position="33"/>
        <end position="144"/>
    </location>
</feature>
<sequence length="213" mass="22201">MTNEELREMTETTRAIAGSDLKASSTLGFELDDEHADFQAVCRSFVAREIMPLVVDAERSGTFPMGLLQPLAKAGLLGLGHPAEHGGSGGGMLARTLLAEEMAKACGGITATVMVDAYMAGPHLSHFGTETQQEEYLGPMIRGEEVLAIAVTEPGAGSDVAGIRTTAKPRSTVRLDVGRVSGRVGQLGVAARVIERAEGFAVRVGPVEAVAVA</sequence>
<dbReference type="Proteomes" id="UP001056035">
    <property type="component" value="Chromosome"/>
</dbReference>
<reference evidence="2 3" key="1">
    <citation type="submission" date="2022-06" db="EMBL/GenBank/DDBJ databases">
        <title>Paraconexibacter antarcticus.</title>
        <authorList>
            <person name="Kim C.S."/>
        </authorList>
    </citation>
    <scope>NUCLEOTIDE SEQUENCE [LARGE SCALE GENOMIC DNA]</scope>
    <source>
        <strain evidence="2 3">02-257</strain>
    </source>
</reference>
<protein>
    <submittedName>
        <fullName evidence="2">Acyl-CoA dehydrogenase family protein</fullName>
    </submittedName>
</protein>
<accession>A0ABY5DXI2</accession>
<dbReference type="EMBL" id="CP098502">
    <property type="protein sequence ID" value="UTI66220.1"/>
    <property type="molecule type" value="Genomic_DNA"/>
</dbReference>
<dbReference type="InterPro" id="IPR006089">
    <property type="entry name" value="Acyl-CoA_DH_CS"/>
</dbReference>
<dbReference type="PROSITE" id="PS00072">
    <property type="entry name" value="ACYL_COA_DH_1"/>
    <property type="match status" value="1"/>
</dbReference>
<proteinExistence type="predicted"/>
<gene>
    <name evidence="2" type="ORF">NBH00_08430</name>
</gene>
<evidence type="ECO:0000313" key="2">
    <source>
        <dbReference type="EMBL" id="UTI66220.1"/>
    </source>
</evidence>
<name>A0ABY5DXI2_9ACTN</name>
<organism evidence="2 3">
    <name type="scientific">Paraconexibacter antarcticus</name>
    <dbReference type="NCBI Taxonomy" id="2949664"/>
    <lineage>
        <taxon>Bacteria</taxon>
        <taxon>Bacillati</taxon>
        <taxon>Actinomycetota</taxon>
        <taxon>Thermoleophilia</taxon>
        <taxon>Solirubrobacterales</taxon>
        <taxon>Paraconexibacteraceae</taxon>
        <taxon>Paraconexibacter</taxon>
    </lineage>
</organism>
<dbReference type="SUPFAM" id="SSF56645">
    <property type="entry name" value="Acyl-CoA dehydrogenase NM domain-like"/>
    <property type="match status" value="1"/>
</dbReference>
<dbReference type="Pfam" id="PF02771">
    <property type="entry name" value="Acyl-CoA_dh_N"/>
    <property type="match status" value="1"/>
</dbReference>
<dbReference type="InterPro" id="IPR037069">
    <property type="entry name" value="AcylCoA_DH/ox_N_sf"/>
</dbReference>